<dbReference type="EMBL" id="ANJA01001863">
    <property type="protein sequence ID" value="ETO73595.1"/>
    <property type="molecule type" value="Genomic_DNA"/>
</dbReference>
<gene>
    <name evidence="1" type="ORF">F444_10470</name>
</gene>
<comment type="caution">
    <text evidence="1">The sequence shown here is derived from an EMBL/GenBank/DDBJ whole genome shotgun (WGS) entry which is preliminary data.</text>
</comment>
<dbReference type="Proteomes" id="UP000028582">
    <property type="component" value="Unassembled WGS sequence"/>
</dbReference>
<evidence type="ECO:0000313" key="1">
    <source>
        <dbReference type="EMBL" id="ETO73595.1"/>
    </source>
</evidence>
<reference evidence="1 2" key="1">
    <citation type="submission" date="2013-11" db="EMBL/GenBank/DDBJ databases">
        <title>The Genome Sequence of Phytophthora parasitica P1976.</title>
        <authorList>
            <consortium name="The Broad Institute Genomics Platform"/>
            <person name="Russ C."/>
            <person name="Tyler B."/>
            <person name="Panabieres F."/>
            <person name="Shan W."/>
            <person name="Tripathy S."/>
            <person name="Grunwald N."/>
            <person name="Machado M."/>
            <person name="Johnson C.S."/>
            <person name="Walker B."/>
            <person name="Young S."/>
            <person name="Zeng Q."/>
            <person name="Gargeya S."/>
            <person name="Fitzgerald M."/>
            <person name="Haas B."/>
            <person name="Abouelleil A."/>
            <person name="Allen A.W."/>
            <person name="Alvarado L."/>
            <person name="Arachchi H.M."/>
            <person name="Berlin A.M."/>
            <person name="Chapman S.B."/>
            <person name="Gainer-Dewar J."/>
            <person name="Goldberg J."/>
            <person name="Griggs A."/>
            <person name="Gujja S."/>
            <person name="Hansen M."/>
            <person name="Howarth C."/>
            <person name="Imamovic A."/>
            <person name="Ireland A."/>
            <person name="Larimer J."/>
            <person name="McCowan C."/>
            <person name="Murphy C."/>
            <person name="Pearson M."/>
            <person name="Poon T.W."/>
            <person name="Priest M."/>
            <person name="Roberts A."/>
            <person name="Saif S."/>
            <person name="Shea T."/>
            <person name="Sisk P."/>
            <person name="Sykes S."/>
            <person name="Wortman J."/>
            <person name="Nusbaum C."/>
            <person name="Birren B."/>
        </authorList>
    </citation>
    <scope>NUCLEOTIDE SEQUENCE [LARGE SCALE GENOMIC DNA]</scope>
    <source>
        <strain evidence="1 2">P1976</strain>
    </source>
</reference>
<accession>A0A081A3Y4</accession>
<dbReference type="AlphaFoldDB" id="A0A081A3Y4"/>
<name>A0A081A3Y4_PHYNI</name>
<protein>
    <submittedName>
        <fullName evidence="1">Uncharacterized protein</fullName>
    </submittedName>
</protein>
<proteinExistence type="predicted"/>
<sequence length="51" mass="5540">MLIPEFSSQSAGTTDAQCSLLRRLSTLGLLYAKLPLRQLRDLAVGHTVAAR</sequence>
<organism evidence="1 2">
    <name type="scientific">Phytophthora nicotianae P1976</name>
    <dbReference type="NCBI Taxonomy" id="1317066"/>
    <lineage>
        <taxon>Eukaryota</taxon>
        <taxon>Sar</taxon>
        <taxon>Stramenopiles</taxon>
        <taxon>Oomycota</taxon>
        <taxon>Peronosporomycetes</taxon>
        <taxon>Peronosporales</taxon>
        <taxon>Peronosporaceae</taxon>
        <taxon>Phytophthora</taxon>
    </lineage>
</organism>
<evidence type="ECO:0000313" key="2">
    <source>
        <dbReference type="Proteomes" id="UP000028582"/>
    </source>
</evidence>
<feature type="non-terminal residue" evidence="1">
    <location>
        <position position="51"/>
    </location>
</feature>